<dbReference type="PANTHER" id="PTHR46558:SF4">
    <property type="entry name" value="DNA-BIDING PHAGE PROTEIN"/>
    <property type="match status" value="1"/>
</dbReference>
<dbReference type="PROSITE" id="PS50943">
    <property type="entry name" value="HTH_CROC1"/>
    <property type="match status" value="1"/>
</dbReference>
<evidence type="ECO:0000256" key="1">
    <source>
        <dbReference type="ARBA" id="ARBA00023125"/>
    </source>
</evidence>
<accession>A0A2W5BF72</accession>
<name>A0A2W5BF72_9BACT</name>
<dbReference type="AlphaFoldDB" id="A0A2W5BF72"/>
<reference evidence="3 4" key="1">
    <citation type="submission" date="2017-08" db="EMBL/GenBank/DDBJ databases">
        <title>Infants hospitalized years apart are colonized by the same room-sourced microbial strains.</title>
        <authorList>
            <person name="Brooks B."/>
            <person name="Olm M.R."/>
            <person name="Firek B.A."/>
            <person name="Baker R."/>
            <person name="Thomas B.C."/>
            <person name="Morowitz M.J."/>
            <person name="Banfield J.F."/>
        </authorList>
    </citation>
    <scope>NUCLEOTIDE SEQUENCE [LARGE SCALE GENOMIC DNA]</scope>
    <source>
        <strain evidence="3">S2_018_000_R2_104</strain>
    </source>
</reference>
<dbReference type="GO" id="GO:0003677">
    <property type="term" value="F:DNA binding"/>
    <property type="evidence" value="ECO:0007669"/>
    <property type="project" value="UniProtKB-KW"/>
</dbReference>
<organism evidence="3 4">
    <name type="scientific">Micavibrio aeruginosavorus</name>
    <dbReference type="NCBI Taxonomy" id="349221"/>
    <lineage>
        <taxon>Bacteria</taxon>
        <taxon>Pseudomonadati</taxon>
        <taxon>Bdellovibrionota</taxon>
        <taxon>Bdellovibrionia</taxon>
        <taxon>Bdellovibrionales</taxon>
        <taxon>Pseudobdellovibrionaceae</taxon>
        <taxon>Micavibrio</taxon>
    </lineage>
</organism>
<dbReference type="SUPFAM" id="SSF47413">
    <property type="entry name" value="lambda repressor-like DNA-binding domains"/>
    <property type="match status" value="1"/>
</dbReference>
<protein>
    <recommendedName>
        <fullName evidence="2">HTH cro/C1-type domain-containing protein</fullName>
    </recommendedName>
</protein>
<evidence type="ECO:0000259" key="2">
    <source>
        <dbReference type="PROSITE" id="PS50943"/>
    </source>
</evidence>
<dbReference type="CDD" id="cd00093">
    <property type="entry name" value="HTH_XRE"/>
    <property type="match status" value="1"/>
</dbReference>
<dbReference type="SMART" id="SM00530">
    <property type="entry name" value="HTH_XRE"/>
    <property type="match status" value="1"/>
</dbReference>
<dbReference type="Gene3D" id="1.10.260.40">
    <property type="entry name" value="lambda repressor-like DNA-binding domains"/>
    <property type="match status" value="1"/>
</dbReference>
<keyword evidence="1" id="KW-0238">DNA-binding</keyword>
<feature type="domain" description="HTH cro/C1-type" evidence="2">
    <location>
        <begin position="21"/>
        <end position="75"/>
    </location>
</feature>
<dbReference type="EMBL" id="QFNK01000292">
    <property type="protein sequence ID" value="PZO81735.1"/>
    <property type="molecule type" value="Genomic_DNA"/>
</dbReference>
<proteinExistence type="predicted"/>
<dbReference type="Proteomes" id="UP000249557">
    <property type="component" value="Unassembled WGS sequence"/>
</dbReference>
<sequence length="138" mass="15665">MACDKKKGKASDLDVHIGMQLRQRRALRGYSQERLAGEVGVTFQQIQKYENGGNRISASTLYRFSKILKCPVNYFFEDWEEEDAANPSQIFRELPPRGIKLVQKILSIAVVQDQDMAIKGCHVIVDAYTGKSKNVRKS</sequence>
<dbReference type="InterPro" id="IPR001387">
    <property type="entry name" value="Cro/C1-type_HTH"/>
</dbReference>
<comment type="caution">
    <text evidence="3">The sequence shown here is derived from an EMBL/GenBank/DDBJ whole genome shotgun (WGS) entry which is preliminary data.</text>
</comment>
<dbReference type="InterPro" id="IPR010982">
    <property type="entry name" value="Lambda_DNA-bd_dom_sf"/>
</dbReference>
<dbReference type="Pfam" id="PF01381">
    <property type="entry name" value="HTH_3"/>
    <property type="match status" value="1"/>
</dbReference>
<evidence type="ECO:0000313" key="3">
    <source>
        <dbReference type="EMBL" id="PZO81735.1"/>
    </source>
</evidence>
<dbReference type="PANTHER" id="PTHR46558">
    <property type="entry name" value="TRACRIPTIONAL REGULATORY PROTEIN-RELATED-RELATED"/>
    <property type="match status" value="1"/>
</dbReference>
<evidence type="ECO:0000313" key="4">
    <source>
        <dbReference type="Proteomes" id="UP000249557"/>
    </source>
</evidence>
<gene>
    <name evidence="3" type="ORF">DI626_10610</name>
</gene>